<dbReference type="OrthoDB" id="195446at2759"/>
<feature type="region of interest" description="Disordered" evidence="1">
    <location>
        <begin position="419"/>
        <end position="453"/>
    </location>
</feature>
<sequence length="631" mass="71159">MDPLSIIASGLTLLTAVAAVAEKTASLKSADKALQTVLEDLSDFRMLVQQVNILVDQYQAEIPEQQRSDLALLLERAKGRLGDLNDALQGATQDGGKGIMRAKKLQWTRRASHIAKLQEELKDLKPTLSTLLNSISTSCSLRLQAAVREVSQHTSNSQNTRVLFEDQAMQKLARQEDAMDRMLSSFKLLELSILPRTNPRRLESGYNALAGQSCSRCTLVRSKGISQACLSCSKIAIGMRYKKQPDFRVNFLDKKLLLPGDHLGRRSYAYLDTMVSSWYADTVTIFIKVSRAHESPNLELRVREFRPSEQFQPYISSRVFIDMIGLLPPRTVRTRPYAIPYTHYVECGRLEMWARASLRWKLEQNKDRPGRTLLSTLSLQGQEVFANHKFINAAFTFAALTLVWTSHIFATGNTAESAVERHKSASPSSKPLNHHNSQRHNRPHSGESPKRSTASRYLNFADDHYDGISTCPAAISCQLSLLCLERAREIEHDLLADLQTLIFGQNHSVSETERLFIAYISLALMMDAYEKYLTAFEGVEEQFQRCLHLVESLTSELGHLLRGATMVYFLQTVSGEDVEGTALAKLGSEMRMKLLDDDNREFFARHSWAASQSRDFRDNGFIFQCLLHGFG</sequence>
<dbReference type="AlphaFoldDB" id="A0A2J6TUE5"/>
<evidence type="ECO:0000313" key="4">
    <source>
        <dbReference type="Proteomes" id="UP000235371"/>
    </source>
</evidence>
<accession>A0A2J6TUE5</accession>
<proteinExistence type="predicted"/>
<dbReference type="Proteomes" id="UP000235371">
    <property type="component" value="Unassembled WGS sequence"/>
</dbReference>
<gene>
    <name evidence="3" type="ORF">K444DRAFT_606953</name>
</gene>
<keyword evidence="4" id="KW-1185">Reference proteome</keyword>
<organism evidence="3 4">
    <name type="scientific">Hyaloscypha bicolor E</name>
    <dbReference type="NCBI Taxonomy" id="1095630"/>
    <lineage>
        <taxon>Eukaryota</taxon>
        <taxon>Fungi</taxon>
        <taxon>Dikarya</taxon>
        <taxon>Ascomycota</taxon>
        <taxon>Pezizomycotina</taxon>
        <taxon>Leotiomycetes</taxon>
        <taxon>Helotiales</taxon>
        <taxon>Hyaloscyphaceae</taxon>
        <taxon>Hyaloscypha</taxon>
        <taxon>Hyaloscypha bicolor</taxon>
    </lineage>
</organism>
<protein>
    <recommendedName>
        <fullName evidence="5">Fungal N-terminal domain-containing protein</fullName>
    </recommendedName>
</protein>
<reference evidence="3 4" key="1">
    <citation type="submission" date="2016-04" db="EMBL/GenBank/DDBJ databases">
        <title>A degradative enzymes factory behind the ericoid mycorrhizal symbiosis.</title>
        <authorList>
            <consortium name="DOE Joint Genome Institute"/>
            <person name="Martino E."/>
            <person name="Morin E."/>
            <person name="Grelet G."/>
            <person name="Kuo A."/>
            <person name="Kohler A."/>
            <person name="Daghino S."/>
            <person name="Barry K."/>
            <person name="Choi C."/>
            <person name="Cichocki N."/>
            <person name="Clum A."/>
            <person name="Copeland A."/>
            <person name="Hainaut M."/>
            <person name="Haridas S."/>
            <person name="Labutti K."/>
            <person name="Lindquist E."/>
            <person name="Lipzen A."/>
            <person name="Khouja H.-R."/>
            <person name="Murat C."/>
            <person name="Ohm R."/>
            <person name="Olson A."/>
            <person name="Spatafora J."/>
            <person name="Veneault-Fourrey C."/>
            <person name="Henrissat B."/>
            <person name="Grigoriev I."/>
            <person name="Martin F."/>
            <person name="Perotto S."/>
        </authorList>
    </citation>
    <scope>NUCLEOTIDE SEQUENCE [LARGE SCALE GENOMIC DNA]</scope>
    <source>
        <strain evidence="3 4">E</strain>
    </source>
</reference>
<feature type="signal peptide" evidence="2">
    <location>
        <begin position="1"/>
        <end position="19"/>
    </location>
</feature>
<name>A0A2J6TUE5_9HELO</name>
<evidence type="ECO:0000256" key="2">
    <source>
        <dbReference type="SAM" id="SignalP"/>
    </source>
</evidence>
<dbReference type="RefSeq" id="XP_024743539.1">
    <property type="nucleotide sequence ID" value="XM_024879081.1"/>
</dbReference>
<feature type="chain" id="PRO_5014370098" description="Fungal N-terminal domain-containing protein" evidence="2">
    <location>
        <begin position="20"/>
        <end position="631"/>
    </location>
</feature>
<evidence type="ECO:0008006" key="5">
    <source>
        <dbReference type="Google" id="ProtNLM"/>
    </source>
</evidence>
<evidence type="ECO:0000256" key="1">
    <source>
        <dbReference type="SAM" id="MobiDB-lite"/>
    </source>
</evidence>
<dbReference type="InParanoid" id="A0A2J6TUE5"/>
<feature type="compositionally biased region" description="Basic residues" evidence="1">
    <location>
        <begin position="432"/>
        <end position="443"/>
    </location>
</feature>
<evidence type="ECO:0000313" key="3">
    <source>
        <dbReference type="EMBL" id="PMD66635.1"/>
    </source>
</evidence>
<keyword evidence="2" id="KW-0732">Signal</keyword>
<dbReference type="EMBL" id="KZ613743">
    <property type="protein sequence ID" value="PMD66635.1"/>
    <property type="molecule type" value="Genomic_DNA"/>
</dbReference>
<dbReference type="GeneID" id="36587158"/>